<dbReference type="PANTHER" id="PTHR23113:SF348">
    <property type="entry name" value="GUANYL-NUCLEOTIDE EXCHANGE FACTOR RASGEF, PUTATIVE (AFU_ORTHOLOGUE AFUA_1G04700)-RELATED"/>
    <property type="match status" value="1"/>
</dbReference>
<dbReference type="SUPFAM" id="SSF48366">
    <property type="entry name" value="Ras GEF"/>
    <property type="match status" value="1"/>
</dbReference>
<evidence type="ECO:0000313" key="6">
    <source>
        <dbReference type="EMBL" id="KAK5953187.1"/>
    </source>
</evidence>
<evidence type="ECO:0000256" key="3">
    <source>
        <dbReference type="SAM" id="MobiDB-lite"/>
    </source>
</evidence>
<comment type="caution">
    <text evidence="6">The sequence shown here is derived from an EMBL/GenBank/DDBJ whole genome shotgun (WGS) entry which is preliminary data.</text>
</comment>
<dbReference type="GO" id="GO:0007265">
    <property type="term" value="P:Ras protein signal transduction"/>
    <property type="evidence" value="ECO:0007669"/>
    <property type="project" value="TreeGrafter"/>
</dbReference>
<evidence type="ECO:0000313" key="7">
    <source>
        <dbReference type="Proteomes" id="UP001316803"/>
    </source>
</evidence>
<dbReference type="EMBL" id="JAKLMC020000012">
    <property type="protein sequence ID" value="KAK5953187.1"/>
    <property type="molecule type" value="Genomic_DNA"/>
</dbReference>
<dbReference type="Pfam" id="PF00617">
    <property type="entry name" value="RasGEF"/>
    <property type="match status" value="1"/>
</dbReference>
<feature type="region of interest" description="Disordered" evidence="3">
    <location>
        <begin position="622"/>
        <end position="701"/>
    </location>
</feature>
<evidence type="ECO:0000259" key="5">
    <source>
        <dbReference type="PROSITE" id="PS50212"/>
    </source>
</evidence>
<dbReference type="CDD" id="cd00882">
    <property type="entry name" value="Ras_like_GTPase"/>
    <property type="match status" value="1"/>
</dbReference>
<feature type="compositionally biased region" description="Polar residues" evidence="3">
    <location>
        <begin position="388"/>
        <end position="408"/>
    </location>
</feature>
<dbReference type="CDD" id="cd06224">
    <property type="entry name" value="REM"/>
    <property type="match status" value="1"/>
</dbReference>
<dbReference type="AlphaFoldDB" id="A0AAN8EKY7"/>
<reference evidence="6 7" key="1">
    <citation type="submission" date="2022-12" db="EMBL/GenBank/DDBJ databases">
        <title>Genomic features and morphological characterization of a novel Knufia sp. strain isolated from spacecraft assembly facility.</title>
        <authorList>
            <person name="Teixeira M."/>
            <person name="Chander A.M."/>
            <person name="Stajich J.E."/>
            <person name="Venkateswaran K."/>
        </authorList>
    </citation>
    <scope>NUCLEOTIDE SEQUENCE [LARGE SCALE GENOMIC DNA]</scope>
    <source>
        <strain evidence="6 7">FJI-L2-BK-P2</strain>
    </source>
</reference>
<feature type="domain" description="Ras-GEF" evidence="4">
    <location>
        <begin position="732"/>
        <end position="976"/>
    </location>
</feature>
<accession>A0AAN8EKY7</accession>
<feature type="compositionally biased region" description="Low complexity" evidence="3">
    <location>
        <begin position="670"/>
        <end position="693"/>
    </location>
</feature>
<proteinExistence type="predicted"/>
<dbReference type="Gene3D" id="3.40.50.300">
    <property type="entry name" value="P-loop containing nucleotide triphosphate hydrolases"/>
    <property type="match status" value="1"/>
</dbReference>
<feature type="region of interest" description="Disordered" evidence="3">
    <location>
        <begin position="301"/>
        <end position="432"/>
    </location>
</feature>
<dbReference type="Gene3D" id="1.20.870.10">
    <property type="entry name" value="Son of sevenless (SoS) protein Chain: S domain 1"/>
    <property type="match status" value="1"/>
</dbReference>
<feature type="compositionally biased region" description="Polar residues" evidence="3">
    <location>
        <begin position="20"/>
        <end position="29"/>
    </location>
</feature>
<dbReference type="InterPro" id="IPR023578">
    <property type="entry name" value="Ras_GEF_dom_sf"/>
</dbReference>
<dbReference type="GO" id="GO:0005886">
    <property type="term" value="C:plasma membrane"/>
    <property type="evidence" value="ECO:0007669"/>
    <property type="project" value="TreeGrafter"/>
</dbReference>
<dbReference type="Gene3D" id="1.10.840.10">
    <property type="entry name" value="Ras guanine-nucleotide exchange factors catalytic domain"/>
    <property type="match status" value="1"/>
</dbReference>
<dbReference type="PROSITE" id="PS50009">
    <property type="entry name" value="RASGEF_CAT"/>
    <property type="match status" value="1"/>
</dbReference>
<feature type="compositionally biased region" description="Low complexity" evidence="3">
    <location>
        <begin position="318"/>
        <end position="341"/>
    </location>
</feature>
<organism evidence="6 7">
    <name type="scientific">Knufia fluminis</name>
    <dbReference type="NCBI Taxonomy" id="191047"/>
    <lineage>
        <taxon>Eukaryota</taxon>
        <taxon>Fungi</taxon>
        <taxon>Dikarya</taxon>
        <taxon>Ascomycota</taxon>
        <taxon>Pezizomycotina</taxon>
        <taxon>Eurotiomycetes</taxon>
        <taxon>Chaetothyriomycetidae</taxon>
        <taxon>Chaetothyriales</taxon>
        <taxon>Trichomeriaceae</taxon>
        <taxon>Knufia</taxon>
    </lineage>
</organism>
<protein>
    <submittedName>
        <fullName evidence="6">Uncharacterized protein</fullName>
    </submittedName>
</protein>
<dbReference type="InterPro" id="IPR008937">
    <property type="entry name" value="Ras-like_GEF"/>
</dbReference>
<evidence type="ECO:0000256" key="2">
    <source>
        <dbReference type="PROSITE-ProRule" id="PRU00168"/>
    </source>
</evidence>
<dbReference type="PANTHER" id="PTHR23113">
    <property type="entry name" value="GUANINE NUCLEOTIDE EXCHANGE FACTOR"/>
    <property type="match status" value="1"/>
</dbReference>
<sequence>MDPQRPKKSRSLGVDPIVSRQPTSTTSACKTPAKHNSVPSVARRRQSDTKRTSEVSQAPDRTKRSSKASSRDDPPKRSSTNIADSQSSERHSASSLSLKSSIKVRTDDPLHFAIDKLTFSQSVDKEELPLLTFAVVGNTSVGKSVFIRNALDLRRPSASSIASSKVSLGGVLYRLQLIETPRESVSFVHGKILWPSNPDSGATTNVDGVLCLYDVSDRASLEGLPQILAALDEAGTATCLVSCKADTPLCNHEVGTTFLQKVKSKFPSVVFEESSIESTDTPKRCLLMILKEALNSIAKESQLPDRARQDSNAATIFPPRTSSRNPSASSSCSRSNSRQRPMPSKSRENLLTAPPSPVAESEDEEASGDSSTDEAKSPARSPPKTPLRVNTANVKPRNQVNQPQTPISGTAAPETRLGSPSQRTAPAVPATPESMLGAATLRRGSADSQAYRTFLNMDDESIYEGASPMQETTEKLRKVTTEDDAPSEGVTFAELVDRLLAMPSSKGDQKFVPAFLCLYRAFATPLRLLMAIVERFVKTEKSDMVTFTKTAELLRYLSVVGMWTTYYPGDFADSKTREAAKTFVAEIEKTKNYAAAARQIANNLQTFVPDDDEDWAFTGVASAARSRSNTTSNKASATTTPSKATRARQQQVRRSKDEDSSGSDDDAETPSSPRHSATPSSSSSLLKGSQVSSQTSDNLHNLETARESARKLRAIPHNPVSKIQWHQFMSCTTEELAHEITRIDSIMYSAIRPRDFVRYVTMSHSQRARPGHIDHIRMMTKHFNHLALFVSGMILLRDKPKHRARMLEKFMDLAQKLRQMNNYHALGAVVAGLNSSEIVRLTQTQELIPQEQHKKFLSLKILMSHQKSHAAYRMAWENSNAERIPLLPRIQEDLIKAATGNPTFVGGQIKWSKFEVMGESIIGVQRSQERPYVFQDRTARGYDIAKLILETKVVEDEDCVDPHEELHERSQVVEPPITGAEKKKFDWLRR</sequence>
<dbReference type="InterPro" id="IPR027417">
    <property type="entry name" value="P-loop_NTPase"/>
</dbReference>
<dbReference type="SUPFAM" id="SSF52540">
    <property type="entry name" value="P-loop containing nucleoside triphosphate hydrolases"/>
    <property type="match status" value="1"/>
</dbReference>
<keyword evidence="7" id="KW-1185">Reference proteome</keyword>
<keyword evidence="1 2" id="KW-0344">Guanine-nucleotide releasing factor</keyword>
<name>A0AAN8EKY7_9EURO</name>
<feature type="region of interest" description="Disordered" evidence="3">
    <location>
        <begin position="1"/>
        <end position="98"/>
    </location>
</feature>
<dbReference type="InterPro" id="IPR000651">
    <property type="entry name" value="Ras-like_Gua-exchang_fac_N"/>
</dbReference>
<dbReference type="InterPro" id="IPR036964">
    <property type="entry name" value="RASGEF_cat_dom_sf"/>
</dbReference>
<dbReference type="SMART" id="SM00147">
    <property type="entry name" value="RasGEF"/>
    <property type="match status" value="1"/>
</dbReference>
<dbReference type="Proteomes" id="UP001316803">
    <property type="component" value="Unassembled WGS sequence"/>
</dbReference>
<feature type="compositionally biased region" description="Low complexity" evidence="3">
    <location>
        <begin position="622"/>
        <end position="648"/>
    </location>
</feature>
<dbReference type="InterPro" id="IPR001895">
    <property type="entry name" value="RASGEF_cat_dom"/>
</dbReference>
<dbReference type="Pfam" id="PF00618">
    <property type="entry name" value="RasGEF_N"/>
    <property type="match status" value="1"/>
</dbReference>
<evidence type="ECO:0000256" key="1">
    <source>
        <dbReference type="ARBA" id="ARBA00022658"/>
    </source>
</evidence>
<gene>
    <name evidence="6" type="ORF">OHC33_005755</name>
</gene>
<dbReference type="PROSITE" id="PS50212">
    <property type="entry name" value="RASGEF_NTER"/>
    <property type="match status" value="1"/>
</dbReference>
<feature type="domain" description="N-terminal Ras-GEF" evidence="5">
    <location>
        <begin position="483"/>
        <end position="608"/>
    </location>
</feature>
<dbReference type="GO" id="GO:0005085">
    <property type="term" value="F:guanyl-nucleotide exchange factor activity"/>
    <property type="evidence" value="ECO:0007669"/>
    <property type="project" value="UniProtKB-KW"/>
</dbReference>
<feature type="compositionally biased region" description="Basic residues" evidence="3">
    <location>
        <begin position="1"/>
        <end position="10"/>
    </location>
</feature>
<evidence type="ECO:0000259" key="4">
    <source>
        <dbReference type="PROSITE" id="PS50009"/>
    </source>
</evidence>